<dbReference type="PANTHER" id="PTHR42913:SF4">
    <property type="entry name" value="ALTERNATIVE NAD(P)H-UBIQUINONE OXIDOREDUCTASE C1, CHLOROPLASTIC_MITOCHONDRIAL"/>
    <property type="match status" value="1"/>
</dbReference>
<gene>
    <name evidence="7" type="ORF">MiSe_69420</name>
</gene>
<dbReference type="GO" id="GO:0019646">
    <property type="term" value="P:aerobic electron transport chain"/>
    <property type="evidence" value="ECO:0007669"/>
    <property type="project" value="TreeGrafter"/>
</dbReference>
<dbReference type="PRINTS" id="PR00469">
    <property type="entry name" value="PNDRDTASEII"/>
</dbReference>
<dbReference type="Gene3D" id="3.50.50.100">
    <property type="match status" value="1"/>
</dbReference>
<dbReference type="PANTHER" id="PTHR42913">
    <property type="entry name" value="APOPTOSIS-INDUCING FACTOR 1"/>
    <property type="match status" value="1"/>
</dbReference>
<reference evidence="7" key="1">
    <citation type="submission" date="2019-10" db="EMBL/GenBank/DDBJ databases">
        <title>Draft genome sequece of Microseira wollei NIES-4236.</title>
        <authorList>
            <person name="Yamaguchi H."/>
            <person name="Suzuki S."/>
            <person name="Kawachi M."/>
        </authorList>
    </citation>
    <scope>NUCLEOTIDE SEQUENCE</scope>
    <source>
        <strain evidence="7">NIES-4236</strain>
    </source>
</reference>
<feature type="domain" description="FAD/NAD(P)-binding" evidence="6">
    <location>
        <begin position="3"/>
        <end position="308"/>
    </location>
</feature>
<dbReference type="InterPro" id="IPR051169">
    <property type="entry name" value="NADH-Q_oxidoreductase"/>
</dbReference>
<dbReference type="EMBL" id="BLAY01000149">
    <property type="protein sequence ID" value="GET42128.1"/>
    <property type="molecule type" value="Genomic_DNA"/>
</dbReference>
<dbReference type="RefSeq" id="WP_226589189.1">
    <property type="nucleotide sequence ID" value="NZ_BLAY01000149.1"/>
</dbReference>
<dbReference type="InterPro" id="IPR023753">
    <property type="entry name" value="FAD/NAD-binding_dom"/>
</dbReference>
<keyword evidence="4" id="KW-0274">FAD</keyword>
<dbReference type="AlphaFoldDB" id="A0AAV3XHR6"/>
<organism evidence="7 8">
    <name type="scientific">Microseira wollei NIES-4236</name>
    <dbReference type="NCBI Taxonomy" id="2530354"/>
    <lineage>
        <taxon>Bacteria</taxon>
        <taxon>Bacillati</taxon>
        <taxon>Cyanobacteriota</taxon>
        <taxon>Cyanophyceae</taxon>
        <taxon>Oscillatoriophycideae</taxon>
        <taxon>Aerosakkonematales</taxon>
        <taxon>Aerosakkonemataceae</taxon>
        <taxon>Microseira</taxon>
    </lineage>
</organism>
<protein>
    <submittedName>
        <fullName evidence="7">FAD-dependent pyridine nucleotide-disulfide oxidoreductase</fullName>
    </submittedName>
</protein>
<keyword evidence="8" id="KW-1185">Reference proteome</keyword>
<evidence type="ECO:0000256" key="3">
    <source>
        <dbReference type="ARBA" id="ARBA00022630"/>
    </source>
</evidence>
<evidence type="ECO:0000256" key="2">
    <source>
        <dbReference type="ARBA" id="ARBA00005272"/>
    </source>
</evidence>
<dbReference type="Proteomes" id="UP001050975">
    <property type="component" value="Unassembled WGS sequence"/>
</dbReference>
<dbReference type="Pfam" id="PF07992">
    <property type="entry name" value="Pyr_redox_2"/>
    <property type="match status" value="1"/>
</dbReference>
<dbReference type="GO" id="GO:0003955">
    <property type="term" value="F:NAD(P)H dehydrogenase (quinone) activity"/>
    <property type="evidence" value="ECO:0007669"/>
    <property type="project" value="TreeGrafter"/>
</dbReference>
<sequence length="417" mass="46482">MTKICILGGGFGGLYTALYLRRFPWAKSPDCQITLVEQKERFLFTPLLYELVTGELKPWEIAPSFDKLLAKKNIQFCQATIEGVDLKARQVKLLGGERLSYDYLVLAVGGKTHTDGVPGAAQYALPFRTLADARYLDERLRSLEATDLPQIRVATIGGGASGVELACKVADRLGKRGHILLVERGAQILKPFPSGLRRGAYRALQARQIQVELRTGVDAIAPNQITLVRDNRFTPLAVDLVLWTAGTKSIDWVSHLDCQQNDRGQLLTLPTLQLVDYPEVLALGDMAEIQYPKAQRIPATAQVAYQQADCAAHNLKALIKRRPLRHFRYLHLGDMLTLGVNAAVVSSFGINIEGRLASITRQLVYLQRLPTLRHRLQVLWHWIVSGCKNLLLLSNGFSSHRQKSVNYSQGVKKLSQK</sequence>
<dbReference type="PRINTS" id="PR00368">
    <property type="entry name" value="FADPNR"/>
</dbReference>
<comment type="similarity">
    <text evidence="2">Belongs to the NADH dehydrogenase family.</text>
</comment>
<keyword evidence="5" id="KW-0560">Oxidoreductase</keyword>
<keyword evidence="3" id="KW-0285">Flavoprotein</keyword>
<evidence type="ECO:0000259" key="6">
    <source>
        <dbReference type="Pfam" id="PF07992"/>
    </source>
</evidence>
<dbReference type="SUPFAM" id="SSF51905">
    <property type="entry name" value="FAD/NAD(P)-binding domain"/>
    <property type="match status" value="2"/>
</dbReference>
<evidence type="ECO:0000256" key="1">
    <source>
        <dbReference type="ARBA" id="ARBA00001974"/>
    </source>
</evidence>
<evidence type="ECO:0000313" key="8">
    <source>
        <dbReference type="Proteomes" id="UP001050975"/>
    </source>
</evidence>
<comment type="caution">
    <text evidence="7">The sequence shown here is derived from an EMBL/GenBank/DDBJ whole genome shotgun (WGS) entry which is preliminary data.</text>
</comment>
<evidence type="ECO:0000256" key="4">
    <source>
        <dbReference type="ARBA" id="ARBA00022827"/>
    </source>
</evidence>
<evidence type="ECO:0000313" key="7">
    <source>
        <dbReference type="EMBL" id="GET42128.1"/>
    </source>
</evidence>
<accession>A0AAV3XHR6</accession>
<evidence type="ECO:0000256" key="5">
    <source>
        <dbReference type="ARBA" id="ARBA00023002"/>
    </source>
</evidence>
<name>A0AAV3XHR6_9CYAN</name>
<comment type="cofactor">
    <cofactor evidence="1">
        <name>FAD</name>
        <dbReference type="ChEBI" id="CHEBI:57692"/>
    </cofactor>
</comment>
<proteinExistence type="inferred from homology"/>
<dbReference type="InterPro" id="IPR036188">
    <property type="entry name" value="FAD/NAD-bd_sf"/>
</dbReference>